<dbReference type="HOGENOM" id="CLU_2744428_0_0_1"/>
<evidence type="ECO:0000313" key="1">
    <source>
        <dbReference type="EnsemblPlants" id="ORUFI11G04320.1"/>
    </source>
</evidence>
<evidence type="ECO:0000313" key="2">
    <source>
        <dbReference type="Proteomes" id="UP000008022"/>
    </source>
</evidence>
<reference evidence="1" key="2">
    <citation type="submission" date="2015-06" db="UniProtKB">
        <authorList>
            <consortium name="EnsemblPlants"/>
        </authorList>
    </citation>
    <scope>IDENTIFICATION</scope>
</reference>
<sequence length="72" mass="7810">MVSAIGLLIREMSCVVPLCCAILPRDPSSFVLTLKHGDSFLMYIMMGQMTCICSSSPDEGGHPRASVLCELF</sequence>
<dbReference type="Gramene" id="ORUFI11G04320.1">
    <property type="protein sequence ID" value="ORUFI11G04320.1"/>
    <property type="gene ID" value="ORUFI11G04320"/>
</dbReference>
<organism evidence="1 2">
    <name type="scientific">Oryza rufipogon</name>
    <name type="common">Brownbeard rice</name>
    <name type="synonym">Asian wild rice</name>
    <dbReference type="NCBI Taxonomy" id="4529"/>
    <lineage>
        <taxon>Eukaryota</taxon>
        <taxon>Viridiplantae</taxon>
        <taxon>Streptophyta</taxon>
        <taxon>Embryophyta</taxon>
        <taxon>Tracheophyta</taxon>
        <taxon>Spermatophyta</taxon>
        <taxon>Magnoliopsida</taxon>
        <taxon>Liliopsida</taxon>
        <taxon>Poales</taxon>
        <taxon>Poaceae</taxon>
        <taxon>BOP clade</taxon>
        <taxon>Oryzoideae</taxon>
        <taxon>Oryzeae</taxon>
        <taxon>Oryzinae</taxon>
        <taxon>Oryza</taxon>
    </lineage>
</organism>
<accession>A0A0E0R4R0</accession>
<dbReference type="AlphaFoldDB" id="A0A0E0R4R0"/>
<protein>
    <submittedName>
        <fullName evidence="1">Uncharacterized protein</fullName>
    </submittedName>
</protein>
<keyword evidence="2" id="KW-1185">Reference proteome</keyword>
<proteinExistence type="predicted"/>
<reference evidence="2" key="1">
    <citation type="submission" date="2013-06" db="EMBL/GenBank/DDBJ databases">
        <authorList>
            <person name="Zhao Q."/>
        </authorList>
    </citation>
    <scope>NUCLEOTIDE SEQUENCE</scope>
    <source>
        <strain evidence="2">cv. W1943</strain>
    </source>
</reference>
<name>A0A0E0R4R0_ORYRU</name>
<dbReference type="Proteomes" id="UP000008022">
    <property type="component" value="Unassembled WGS sequence"/>
</dbReference>
<dbReference type="EnsemblPlants" id="ORUFI11G04320.1">
    <property type="protein sequence ID" value="ORUFI11G04320.1"/>
    <property type="gene ID" value="ORUFI11G04320"/>
</dbReference>